<protein>
    <submittedName>
        <fullName evidence="1">Uncharacterized protein</fullName>
    </submittedName>
</protein>
<geneLocation type="plasmid" evidence="1 2">
    <name>pSC2</name>
</geneLocation>
<keyword evidence="1" id="KW-0614">Plasmid</keyword>
<dbReference type="Proteomes" id="UP000006868">
    <property type="component" value="Plasmid pSC2"/>
</dbReference>
<evidence type="ECO:0000313" key="1">
    <source>
        <dbReference type="EMBL" id="ADO59575.1"/>
    </source>
</evidence>
<sequence length="249" mass="29295">MKNQEKVILNPDQKVVALKSTKELFFAAKQLHDWITEDNLSKKMGGILPSLIESHFTDVAKVLDYNSKLTMEQEERYQEIRRANERIHELEKQLGEQKPIDGLAEQLEYLSRVVSDWWNEYGFHHVSEASFTRSGIYKAKFSFMLEYLSTFSKTPVTDKENRKERIQELIEEGWDILHEENGYSPKLVDNDNNRSRLINLIKSRFPSAKIIRTGNWLTDDDNAFTFRDIEVYIYDLHDIITAQVEEEQS</sequence>
<dbReference type="EMBL" id="CP002214">
    <property type="protein sequence ID" value="ADO59575.1"/>
    <property type="molecule type" value="Genomic_DNA"/>
</dbReference>
<gene>
    <name evidence="1" type="ORF">PPSC2_27220</name>
</gene>
<dbReference type="RefSeq" id="WP_013385989.1">
    <property type="nucleotide sequence ID" value="NC_014628.2"/>
</dbReference>
<evidence type="ECO:0000313" key="2">
    <source>
        <dbReference type="Proteomes" id="UP000006868"/>
    </source>
</evidence>
<dbReference type="PATRIC" id="fig|886882.15.peg.5760"/>
<accession>E3EL13</accession>
<dbReference type="eggNOG" id="ENOG50348XU">
    <property type="taxonomic scope" value="Bacteria"/>
</dbReference>
<reference evidence="1 2" key="1">
    <citation type="journal article" date="2011" name="J. Bacteriol.">
        <title>Complete genome sequence of Paenibacillus polymyxa SC2, a strain of plant growth-promoting Rhizobacterium with broad-spectrum antimicrobial activity.</title>
        <authorList>
            <person name="Ma M."/>
            <person name="Wang C."/>
            <person name="Ding Y."/>
            <person name="Li L."/>
            <person name="Shen D."/>
            <person name="Jiang X."/>
            <person name="Guan D."/>
            <person name="Cao F."/>
            <person name="Chen H."/>
            <person name="Feng R."/>
            <person name="Wang X."/>
            <person name="Ge Y."/>
            <person name="Yao L."/>
            <person name="Bing X."/>
            <person name="Yang X."/>
            <person name="Li J."/>
            <person name="Du B."/>
        </authorList>
    </citation>
    <scope>NUCLEOTIDE SEQUENCE [LARGE SCALE GENOMIC DNA]</scope>
    <source>
        <strain evidence="1 2">SC2</strain>
        <plasmid evidence="2">pSC2</plasmid>
    </source>
</reference>
<dbReference type="HOGENOM" id="CLU_095232_0_0_9"/>
<organism evidence="1 2">
    <name type="scientific">Paenibacillus polymyxa (strain SC2)</name>
    <name type="common">Bacillus polymyxa</name>
    <dbReference type="NCBI Taxonomy" id="886882"/>
    <lineage>
        <taxon>Bacteria</taxon>
        <taxon>Bacillati</taxon>
        <taxon>Bacillota</taxon>
        <taxon>Bacilli</taxon>
        <taxon>Bacillales</taxon>
        <taxon>Paenibacillaceae</taxon>
        <taxon>Paenibacillus</taxon>
    </lineage>
</organism>
<dbReference type="AlphaFoldDB" id="E3EL13"/>
<dbReference type="OrthoDB" id="2589874at2"/>
<dbReference type="KEGG" id="ppm:PPSC2_27220"/>
<proteinExistence type="predicted"/>
<name>E3EL13_PAEPS</name>